<dbReference type="CDD" id="cd01630">
    <property type="entry name" value="HAD_KDO-like"/>
    <property type="match status" value="1"/>
</dbReference>
<dbReference type="SUPFAM" id="SSF56784">
    <property type="entry name" value="HAD-like"/>
    <property type="match status" value="1"/>
</dbReference>
<dbReference type="InterPro" id="IPR050793">
    <property type="entry name" value="CMP-NeuNAc_synthase"/>
</dbReference>
<dbReference type="SFLD" id="SFLDG01136">
    <property type="entry name" value="C1.6:_Phosphoserine_Phosphatas"/>
    <property type="match status" value="1"/>
</dbReference>
<feature type="binding site" evidence="7">
    <location>
        <position position="114"/>
    </location>
    <ligand>
        <name>Mg(2+)</name>
        <dbReference type="ChEBI" id="CHEBI:18420"/>
    </ligand>
</feature>
<feature type="binding site" evidence="7">
    <location>
        <position position="23"/>
    </location>
    <ligand>
        <name>substrate</name>
    </ligand>
</feature>
<dbReference type="SFLD" id="SFLDS00003">
    <property type="entry name" value="Haloacid_Dehalogenase"/>
    <property type="match status" value="1"/>
</dbReference>
<dbReference type="GO" id="GO:0046872">
    <property type="term" value="F:metal ion binding"/>
    <property type="evidence" value="ECO:0007669"/>
    <property type="project" value="UniProtKB-KW"/>
</dbReference>
<keyword evidence="9" id="KW-1185">Reference proteome</keyword>
<dbReference type="NCBIfam" id="TIGR01670">
    <property type="entry name" value="KdsC-phosphatas"/>
    <property type="match status" value="1"/>
</dbReference>
<keyword evidence="5 8" id="KW-0378">Hydrolase</keyword>
<evidence type="ECO:0000256" key="4">
    <source>
        <dbReference type="ARBA" id="ARBA00022723"/>
    </source>
</evidence>
<dbReference type="RefSeq" id="WP_146599508.1">
    <property type="nucleotide sequence ID" value="NZ_SJPY01000003.1"/>
</dbReference>
<sequence>MPERLKSDTAVAEEITCILSDVDGVLTDGRIIYSGEGIETKQFHARDGLGIKVWMRCGFAFGLVTARSSVVVERRASELGIAHVSQGAEDKLPAVKEMIAAIGCKPHQVCYLGDDLPDLPVMRYVGLAVAPCDASTDARETAQWVLRSAGGAGAVRETVERLLRATNKWKQVLK</sequence>
<comment type="subunit">
    <text evidence="3">Homotetramer.</text>
</comment>
<organism evidence="8 9">
    <name type="scientific">Novipirellula aureliae</name>
    <dbReference type="NCBI Taxonomy" id="2527966"/>
    <lineage>
        <taxon>Bacteria</taxon>
        <taxon>Pseudomonadati</taxon>
        <taxon>Planctomycetota</taxon>
        <taxon>Planctomycetia</taxon>
        <taxon>Pirellulales</taxon>
        <taxon>Pirellulaceae</taxon>
        <taxon>Novipirellula</taxon>
    </lineage>
</organism>
<dbReference type="InterPro" id="IPR023214">
    <property type="entry name" value="HAD_sf"/>
</dbReference>
<dbReference type="InterPro" id="IPR010023">
    <property type="entry name" value="KdsC_fam"/>
</dbReference>
<dbReference type="FunFam" id="3.40.50.1000:FF:000029">
    <property type="entry name" value="3-deoxy-D-manno-octulosonate 8-phosphate phosphatase KdsC"/>
    <property type="match status" value="1"/>
</dbReference>
<evidence type="ECO:0000256" key="7">
    <source>
        <dbReference type="PIRSR" id="PIRSR006118-2"/>
    </source>
</evidence>
<evidence type="ECO:0000256" key="6">
    <source>
        <dbReference type="ARBA" id="ARBA00022842"/>
    </source>
</evidence>
<evidence type="ECO:0000256" key="1">
    <source>
        <dbReference type="ARBA" id="ARBA00001946"/>
    </source>
</evidence>
<dbReference type="PANTHER" id="PTHR21485:SF3">
    <property type="entry name" value="N-ACYLNEURAMINATE CYTIDYLYLTRANSFERASE"/>
    <property type="match status" value="1"/>
</dbReference>
<dbReference type="AlphaFoldDB" id="A0A5C6DZZ0"/>
<dbReference type="GO" id="GO:0008781">
    <property type="term" value="F:N-acylneuraminate cytidylyltransferase activity"/>
    <property type="evidence" value="ECO:0007669"/>
    <property type="project" value="TreeGrafter"/>
</dbReference>
<protein>
    <submittedName>
        <fullName evidence="8">3-deoxy-D-manno-octulosonate 8-phosphate phosphatase KdsC</fullName>
        <ecNumber evidence="8">3.1.3.45</ecNumber>
    </submittedName>
</protein>
<keyword evidence="4 7" id="KW-0479">Metal-binding</keyword>
<evidence type="ECO:0000256" key="2">
    <source>
        <dbReference type="ARBA" id="ARBA00005893"/>
    </source>
</evidence>
<evidence type="ECO:0000313" key="9">
    <source>
        <dbReference type="Proteomes" id="UP000315471"/>
    </source>
</evidence>
<comment type="similarity">
    <text evidence="2">Belongs to the KdsC family.</text>
</comment>
<dbReference type="Proteomes" id="UP000315471">
    <property type="component" value="Unassembled WGS sequence"/>
</dbReference>
<comment type="cofactor">
    <cofactor evidence="1 7">
        <name>Mg(2+)</name>
        <dbReference type="ChEBI" id="CHEBI:18420"/>
    </cofactor>
</comment>
<evidence type="ECO:0000256" key="5">
    <source>
        <dbReference type="ARBA" id="ARBA00022801"/>
    </source>
</evidence>
<comment type="caution">
    <text evidence="8">The sequence shown here is derived from an EMBL/GenBank/DDBJ whole genome shotgun (WGS) entry which is preliminary data.</text>
</comment>
<dbReference type="PIRSF" id="PIRSF006118">
    <property type="entry name" value="KDO8-P_Ptase"/>
    <property type="match status" value="1"/>
</dbReference>
<evidence type="ECO:0000256" key="3">
    <source>
        <dbReference type="ARBA" id="ARBA00011881"/>
    </source>
</evidence>
<gene>
    <name evidence="8" type="primary">kdsC</name>
    <name evidence="8" type="ORF">Q31b_20380</name>
</gene>
<proteinExistence type="inferred from homology"/>
<dbReference type="Gene3D" id="3.40.50.1000">
    <property type="entry name" value="HAD superfamily/HAD-like"/>
    <property type="match status" value="1"/>
</dbReference>
<dbReference type="EMBL" id="SJPY01000003">
    <property type="protein sequence ID" value="TWU43003.1"/>
    <property type="molecule type" value="Genomic_DNA"/>
</dbReference>
<dbReference type="GO" id="GO:0019143">
    <property type="term" value="F:3-deoxy-manno-octulosonate-8-phosphatase activity"/>
    <property type="evidence" value="ECO:0007669"/>
    <property type="project" value="UniProtKB-EC"/>
</dbReference>
<dbReference type="OrthoDB" id="9805604at2"/>
<name>A0A5C6DZZ0_9BACT</name>
<dbReference type="EC" id="3.1.3.45" evidence="8"/>
<accession>A0A5C6DZZ0</accession>
<keyword evidence="6 7" id="KW-0460">Magnesium</keyword>
<dbReference type="InterPro" id="IPR036412">
    <property type="entry name" value="HAD-like_sf"/>
</dbReference>
<reference evidence="8 9" key="1">
    <citation type="submission" date="2019-02" db="EMBL/GenBank/DDBJ databases">
        <title>Deep-cultivation of Planctomycetes and their phenomic and genomic characterization uncovers novel biology.</title>
        <authorList>
            <person name="Wiegand S."/>
            <person name="Jogler M."/>
            <person name="Boedeker C."/>
            <person name="Pinto D."/>
            <person name="Vollmers J."/>
            <person name="Rivas-Marin E."/>
            <person name="Kohn T."/>
            <person name="Peeters S.H."/>
            <person name="Heuer A."/>
            <person name="Rast P."/>
            <person name="Oberbeckmann S."/>
            <person name="Bunk B."/>
            <person name="Jeske O."/>
            <person name="Meyerdierks A."/>
            <person name="Storesund J.E."/>
            <person name="Kallscheuer N."/>
            <person name="Luecker S."/>
            <person name="Lage O.M."/>
            <person name="Pohl T."/>
            <person name="Merkel B.J."/>
            <person name="Hornburger P."/>
            <person name="Mueller R.-W."/>
            <person name="Bruemmer F."/>
            <person name="Labrenz M."/>
            <person name="Spormann A.M."/>
            <person name="Op Den Camp H."/>
            <person name="Overmann J."/>
            <person name="Amann R."/>
            <person name="Jetten M.S.M."/>
            <person name="Mascher T."/>
            <person name="Medema M.H."/>
            <person name="Devos D.P."/>
            <person name="Kaster A.-K."/>
            <person name="Ovreas L."/>
            <person name="Rohde M."/>
            <person name="Galperin M.Y."/>
            <person name="Jogler C."/>
        </authorList>
    </citation>
    <scope>NUCLEOTIDE SEQUENCE [LARGE SCALE GENOMIC DNA]</scope>
    <source>
        <strain evidence="8 9">Q31b</strain>
    </source>
</reference>
<feature type="binding site" evidence="7">
    <location>
        <position position="21"/>
    </location>
    <ligand>
        <name>Mg(2+)</name>
        <dbReference type="ChEBI" id="CHEBI:18420"/>
    </ligand>
</feature>
<dbReference type="PANTHER" id="PTHR21485">
    <property type="entry name" value="HAD SUPERFAMILY MEMBERS CMAS AND KDSC"/>
    <property type="match status" value="1"/>
</dbReference>
<dbReference type="SFLD" id="SFLDG01138">
    <property type="entry name" value="C1.6.2:_Deoxy-d-mannose-octulo"/>
    <property type="match status" value="1"/>
</dbReference>
<dbReference type="Pfam" id="PF08282">
    <property type="entry name" value="Hydrolase_3"/>
    <property type="match status" value="1"/>
</dbReference>
<evidence type="ECO:0000313" key="8">
    <source>
        <dbReference type="EMBL" id="TWU43003.1"/>
    </source>
</evidence>